<proteinExistence type="predicted"/>
<sequence length="118" mass="13368">MRSNKWNWLPQWPVVPPRLWLTAAATIIAGLGIIFRMEIWPHHPKAHLWNWIVLGLLLQAGGIQVIRVLRAWLQECHGPGLIRIMLWGATLPVYVAVALLVIGFAFFICFNLGSIIAQ</sequence>
<organism evidence="2 3">
    <name type="scientific">Hymenobacter segetis</name>
    <dbReference type="NCBI Taxonomy" id="2025509"/>
    <lineage>
        <taxon>Bacteria</taxon>
        <taxon>Pseudomonadati</taxon>
        <taxon>Bacteroidota</taxon>
        <taxon>Cytophagia</taxon>
        <taxon>Cytophagales</taxon>
        <taxon>Hymenobacteraceae</taxon>
        <taxon>Hymenobacter</taxon>
    </lineage>
</organism>
<evidence type="ECO:0000313" key="2">
    <source>
        <dbReference type="EMBL" id="MEL5995962.1"/>
    </source>
</evidence>
<dbReference type="EMBL" id="JBCEVZ010000052">
    <property type="protein sequence ID" value="MEL5995962.1"/>
    <property type="molecule type" value="Genomic_DNA"/>
</dbReference>
<evidence type="ECO:0000313" key="3">
    <source>
        <dbReference type="Proteomes" id="UP001479606"/>
    </source>
</evidence>
<keyword evidence="1" id="KW-0812">Transmembrane</keyword>
<feature type="transmembrane region" description="Helical" evidence="1">
    <location>
        <begin position="51"/>
        <end position="73"/>
    </location>
</feature>
<protein>
    <submittedName>
        <fullName evidence="2">Uncharacterized protein</fullName>
    </submittedName>
</protein>
<accession>A0ABU9M0T7</accession>
<feature type="transmembrane region" description="Helical" evidence="1">
    <location>
        <begin position="93"/>
        <end position="117"/>
    </location>
</feature>
<comment type="caution">
    <text evidence="2">The sequence shown here is derived from an EMBL/GenBank/DDBJ whole genome shotgun (WGS) entry which is preliminary data.</text>
</comment>
<keyword evidence="1" id="KW-1133">Transmembrane helix</keyword>
<keyword evidence="1" id="KW-0472">Membrane</keyword>
<reference evidence="2 3" key="1">
    <citation type="journal article" date="2018" name="Arch. Microbiol.">
        <title>Hymenobacter segetis sp. nov., isolated from soil.</title>
        <authorList>
            <person name="Ten L.N."/>
            <person name="Lim S.J."/>
            <person name="Kim B.O."/>
            <person name="Kang I.K."/>
            <person name="Jung H.Y."/>
        </authorList>
    </citation>
    <scope>NUCLEOTIDE SEQUENCE [LARGE SCALE GENOMIC DNA]</scope>
    <source>
        <strain evidence="2 3">S7-3-11</strain>
    </source>
</reference>
<dbReference type="Proteomes" id="UP001479606">
    <property type="component" value="Unassembled WGS sequence"/>
</dbReference>
<name>A0ABU9M0T7_9BACT</name>
<gene>
    <name evidence="2" type="ORF">AAFH49_17235</name>
</gene>
<keyword evidence="3" id="KW-1185">Reference proteome</keyword>
<feature type="transmembrane region" description="Helical" evidence="1">
    <location>
        <begin position="20"/>
        <end position="39"/>
    </location>
</feature>
<evidence type="ECO:0000256" key="1">
    <source>
        <dbReference type="SAM" id="Phobius"/>
    </source>
</evidence>